<feature type="domain" description="Peptidase M16 C-terminal" evidence="8">
    <location>
        <begin position="210"/>
        <end position="386"/>
    </location>
</feature>
<dbReference type="PANTHER" id="PTHR43690:SF33">
    <property type="entry name" value="STROMAL PROCESSING PEPTIDASE, CHLOROPLASTIC"/>
    <property type="match status" value="1"/>
</dbReference>
<evidence type="ECO:0000256" key="2">
    <source>
        <dbReference type="ARBA" id="ARBA00022670"/>
    </source>
</evidence>
<keyword evidence="4" id="KW-0862">Zinc</keyword>
<dbReference type="EMBL" id="NTMR01000010">
    <property type="protein sequence ID" value="PBK04653.1"/>
    <property type="molecule type" value="Genomic_DNA"/>
</dbReference>
<dbReference type="PANTHER" id="PTHR43690">
    <property type="entry name" value="NARDILYSIN"/>
    <property type="match status" value="1"/>
</dbReference>
<dbReference type="Gene3D" id="3.30.830.10">
    <property type="entry name" value="Metalloenzyme, LuxS/M16 peptidase-like"/>
    <property type="match status" value="4"/>
</dbReference>
<dbReference type="GO" id="GO:0008237">
    <property type="term" value="F:metallopeptidase activity"/>
    <property type="evidence" value="ECO:0007669"/>
    <property type="project" value="UniProtKB-KW"/>
</dbReference>
<comment type="similarity">
    <text evidence="1">Belongs to the peptidase M16 family.</text>
</comment>
<organism evidence="9 10">
    <name type="scientific">Pseudomonas abyssi</name>
    <dbReference type="NCBI Taxonomy" id="170540"/>
    <lineage>
        <taxon>Bacteria</taxon>
        <taxon>Pseudomonadati</taxon>
        <taxon>Pseudomonadota</taxon>
        <taxon>Gammaproteobacteria</taxon>
        <taxon>Pseudomonadales</taxon>
        <taxon>Pseudomonadaceae</taxon>
        <taxon>Pseudomonas</taxon>
    </lineage>
</organism>
<evidence type="ECO:0000256" key="3">
    <source>
        <dbReference type="ARBA" id="ARBA00022801"/>
    </source>
</evidence>
<feature type="signal peptide" evidence="6">
    <location>
        <begin position="1"/>
        <end position="18"/>
    </location>
</feature>
<protein>
    <submittedName>
        <fullName evidence="9">Peptidase M16</fullName>
    </submittedName>
</protein>
<dbReference type="SUPFAM" id="SSF63411">
    <property type="entry name" value="LuxS/MPP-like metallohydrolase"/>
    <property type="match status" value="4"/>
</dbReference>
<evidence type="ECO:0000259" key="7">
    <source>
        <dbReference type="Pfam" id="PF00675"/>
    </source>
</evidence>
<dbReference type="GO" id="GO:0006508">
    <property type="term" value="P:proteolysis"/>
    <property type="evidence" value="ECO:0007669"/>
    <property type="project" value="UniProtKB-KW"/>
</dbReference>
<evidence type="ECO:0000313" key="9">
    <source>
        <dbReference type="EMBL" id="PBK04653.1"/>
    </source>
</evidence>
<keyword evidence="3" id="KW-0378">Hydrolase</keyword>
<dbReference type="InterPro" id="IPR011765">
    <property type="entry name" value="Pept_M16_N"/>
</dbReference>
<name>A0A2A3MIN5_9PSED</name>
<feature type="domain" description="Peptidase M16 N-terminal" evidence="7">
    <location>
        <begin position="62"/>
        <end position="167"/>
    </location>
</feature>
<evidence type="ECO:0000259" key="8">
    <source>
        <dbReference type="Pfam" id="PF05193"/>
    </source>
</evidence>
<keyword evidence="10" id="KW-1185">Reference proteome</keyword>
<dbReference type="RefSeq" id="WP_096004456.1">
    <property type="nucleotide sequence ID" value="NZ_NTMR01000010.1"/>
</dbReference>
<evidence type="ECO:0000256" key="5">
    <source>
        <dbReference type="ARBA" id="ARBA00023049"/>
    </source>
</evidence>
<evidence type="ECO:0000313" key="10">
    <source>
        <dbReference type="Proteomes" id="UP000242313"/>
    </source>
</evidence>
<proteinExistence type="inferred from homology"/>
<evidence type="ECO:0000256" key="4">
    <source>
        <dbReference type="ARBA" id="ARBA00022833"/>
    </source>
</evidence>
<dbReference type="InterPro" id="IPR007863">
    <property type="entry name" value="Peptidase_M16_C"/>
</dbReference>
<reference evidence="9 10" key="1">
    <citation type="submission" date="2017-09" db="EMBL/GenBank/DDBJ databases">
        <title>Pseudomonas abyssi sp. nov. isolated from Abyssopelagic Water.</title>
        <authorList>
            <person name="Wei Y."/>
        </authorList>
    </citation>
    <scope>NUCLEOTIDE SEQUENCE [LARGE SCALE GENOMIC DNA]</scope>
    <source>
        <strain evidence="9 10">MT5</strain>
    </source>
</reference>
<dbReference type="PROSITE" id="PS51257">
    <property type="entry name" value="PROKAR_LIPOPROTEIN"/>
    <property type="match status" value="1"/>
</dbReference>
<keyword evidence="5" id="KW-0482">Metalloprotease</keyword>
<dbReference type="AlphaFoldDB" id="A0A2A3MIN5"/>
<dbReference type="Proteomes" id="UP000242313">
    <property type="component" value="Unassembled WGS sequence"/>
</dbReference>
<feature type="chain" id="PRO_5012110363" evidence="6">
    <location>
        <begin position="19"/>
        <end position="929"/>
    </location>
</feature>
<comment type="caution">
    <text evidence="9">The sequence shown here is derived from an EMBL/GenBank/DDBJ whole genome shotgun (WGS) entry which is preliminary data.</text>
</comment>
<evidence type="ECO:0000256" key="6">
    <source>
        <dbReference type="SAM" id="SignalP"/>
    </source>
</evidence>
<dbReference type="InterPro" id="IPR050626">
    <property type="entry name" value="Peptidase_M16"/>
</dbReference>
<dbReference type="Pfam" id="PF05193">
    <property type="entry name" value="Peptidase_M16_C"/>
    <property type="match status" value="1"/>
</dbReference>
<sequence>MKILRTGLLAALALLASACSQLPDSTAQLTRQPDTRVIEGQLTNGLRYRLLPTSEQPGRLDIRLRVNAGAVDETADQVGVAHLLEHLLFYNRDATGQTVRQRLLAAGWQQGRHFNAMTNAERTQYLFSPPAGNRNSELALQVLAQLVLQQDFAADDLEQERPIVIEEWRGGLGVAQRMNAQRRDSQRIGSGYAGHPTIGSEAAIRQTPVTQLWDFHQRWYAPNNMQLNIVGDFDPAQLQQQLARTLGTARARPVPKRNLELPYLPGLKAFHLHDSESGSHQLNLLFRGHYAANREDSLRGQRERLLDRVAGRLLLRQLQRQPLPDGVRAFSAQRALIGEQSEVTALSASLEQSVHRDALGALLTEVQRLRRFGFYAADLEAEKASLREVAERMLERGDERNFTDWVQLLNDPSQADRTIQTRSTIATNSLPLIDAITLEEINQRFIRWTDSDDLVLQMSAPRSQPLTLLTEADYQQLLNAIDIAALDAPAPEQRTVEIVIPALPASEHTGTIAAVQQYPAEQVQYWTLSNGDRLVWLYQANDDDEAHLQIESGSGYRQPDSPHWLEQSASQLVWQTPPQGFDEAQWDAWQQREKLYLSQDQQQTVTHYSLRVEPARLGEAFALYRSRITRGTLADEALEQLREDLGKRLQQPEPTTRQQQEQRLAQLRYGPQPSSLPSVDELNALTRTALLERWQRQAAAPVTYYLVADVEEAQLREWVSAELAGIVRTPAAPTTPLLQQPGARQTRLANSIEPRASLKVYGYAEHPWSPADAVRVASLRQLASDALKARLRAEARGLYQLTFDSELNPATNRLESRLLFTCDPQRIDELWQEAEAVLAELPAHIDAQRIAQLRAKLRRDEQARLRDGATQLRRLMLSDQRWGDPRYLSSQQDLPDALQVDALRELAGHLLPADNRVRLDVMPHKEPDA</sequence>
<dbReference type="Pfam" id="PF00675">
    <property type="entry name" value="Peptidase_M16"/>
    <property type="match status" value="1"/>
</dbReference>
<accession>A0A2A3MIN5</accession>
<dbReference type="GO" id="GO:0046872">
    <property type="term" value="F:metal ion binding"/>
    <property type="evidence" value="ECO:0007669"/>
    <property type="project" value="InterPro"/>
</dbReference>
<keyword evidence="2" id="KW-0645">Protease</keyword>
<dbReference type="InterPro" id="IPR011249">
    <property type="entry name" value="Metalloenz_LuxS/M16"/>
</dbReference>
<keyword evidence="6" id="KW-0732">Signal</keyword>
<evidence type="ECO:0000256" key="1">
    <source>
        <dbReference type="ARBA" id="ARBA00007261"/>
    </source>
</evidence>
<gene>
    <name evidence="9" type="ORF">CNQ84_08485</name>
</gene>